<evidence type="ECO:0000313" key="2">
    <source>
        <dbReference type="Proteomes" id="UP001055072"/>
    </source>
</evidence>
<reference evidence="1" key="1">
    <citation type="journal article" date="2021" name="Environ. Microbiol.">
        <title>Gene family expansions and transcriptome signatures uncover fungal adaptations to wood decay.</title>
        <authorList>
            <person name="Hage H."/>
            <person name="Miyauchi S."/>
            <person name="Viragh M."/>
            <person name="Drula E."/>
            <person name="Min B."/>
            <person name="Chaduli D."/>
            <person name="Navarro D."/>
            <person name="Favel A."/>
            <person name="Norest M."/>
            <person name="Lesage-Meessen L."/>
            <person name="Balint B."/>
            <person name="Merenyi Z."/>
            <person name="de Eugenio L."/>
            <person name="Morin E."/>
            <person name="Martinez A.T."/>
            <person name="Baldrian P."/>
            <person name="Stursova M."/>
            <person name="Martinez M.J."/>
            <person name="Novotny C."/>
            <person name="Magnuson J.K."/>
            <person name="Spatafora J.W."/>
            <person name="Maurice S."/>
            <person name="Pangilinan J."/>
            <person name="Andreopoulos W."/>
            <person name="LaButti K."/>
            <person name="Hundley H."/>
            <person name="Na H."/>
            <person name="Kuo A."/>
            <person name="Barry K."/>
            <person name="Lipzen A."/>
            <person name="Henrissat B."/>
            <person name="Riley R."/>
            <person name="Ahrendt S."/>
            <person name="Nagy L.G."/>
            <person name="Grigoriev I.V."/>
            <person name="Martin F."/>
            <person name="Rosso M.N."/>
        </authorList>
    </citation>
    <scope>NUCLEOTIDE SEQUENCE</scope>
    <source>
        <strain evidence="1">CBS 384.51</strain>
    </source>
</reference>
<comment type="caution">
    <text evidence="1">The sequence shown here is derived from an EMBL/GenBank/DDBJ whole genome shotgun (WGS) entry which is preliminary data.</text>
</comment>
<organism evidence="1 2">
    <name type="scientific">Irpex rosettiformis</name>
    <dbReference type="NCBI Taxonomy" id="378272"/>
    <lineage>
        <taxon>Eukaryota</taxon>
        <taxon>Fungi</taxon>
        <taxon>Dikarya</taxon>
        <taxon>Basidiomycota</taxon>
        <taxon>Agaricomycotina</taxon>
        <taxon>Agaricomycetes</taxon>
        <taxon>Polyporales</taxon>
        <taxon>Irpicaceae</taxon>
        <taxon>Irpex</taxon>
    </lineage>
</organism>
<keyword evidence="1" id="KW-0645">Protease</keyword>
<protein>
    <submittedName>
        <fullName evidence="1">Acid protease</fullName>
    </submittedName>
</protein>
<dbReference type="Proteomes" id="UP001055072">
    <property type="component" value="Unassembled WGS sequence"/>
</dbReference>
<evidence type="ECO:0000313" key="1">
    <source>
        <dbReference type="EMBL" id="KAI0090411.1"/>
    </source>
</evidence>
<keyword evidence="2" id="KW-1185">Reference proteome</keyword>
<name>A0ACB8U849_9APHY</name>
<gene>
    <name evidence="1" type="ORF">BDY19DRAFT_888153</name>
</gene>
<sequence>MLTIAVVFFAMQLAVLSTPVVQVPGRIDIPLTKRRALQADVVDPQNLQEKLTSVIFKIANGLTAYKANTGEDHPLAAGFVFPPAVGGIAQRASKGTEPLQDDDGSLWEGAISVGTPAKTYTVQMDTGSSDLFLPGPTCRSSCSGHKTYDPSSSSTAVDRRKSFSLAYGGGDTVQGAQYLDTVGIAGLTASSQTLGAASEYSEGFSADYFPPDGLLGMAYQSISDYNAPPLFQTLVAQKQVSQSVFAFKLSQSGSTLTLGGADSSKYTGSITYAPVTTKGYWQVTLDAVSVNGNSAVGPLQSVIDTGTTLIIGDASHVKAFYSKISGSKDASSTVGPGYYTFPCSSTPQVSFTFAGQAFKIDPKLFNLGRVSLGSNQCVGGVVGSQSLPFWVVGDTFLQNVYSVYDLSQNRVGFAALK</sequence>
<keyword evidence="1" id="KW-0378">Hydrolase</keyword>
<proteinExistence type="predicted"/>
<dbReference type="EMBL" id="MU274908">
    <property type="protein sequence ID" value="KAI0090411.1"/>
    <property type="molecule type" value="Genomic_DNA"/>
</dbReference>
<accession>A0ACB8U849</accession>